<evidence type="ECO:0000313" key="2">
    <source>
        <dbReference type="EMBL" id="GAA3594554.1"/>
    </source>
</evidence>
<evidence type="ECO:0000256" key="1">
    <source>
        <dbReference type="SAM" id="MobiDB-lite"/>
    </source>
</evidence>
<name>A0ABP6Z2R1_9ACTN</name>
<evidence type="ECO:0000313" key="3">
    <source>
        <dbReference type="Proteomes" id="UP001501074"/>
    </source>
</evidence>
<dbReference type="SUPFAM" id="SSF52540">
    <property type="entry name" value="P-loop containing nucleoside triphosphate hydrolases"/>
    <property type="match status" value="1"/>
</dbReference>
<dbReference type="InterPro" id="IPR050625">
    <property type="entry name" value="ParA/MinD_ATPase"/>
</dbReference>
<accession>A0ABP6Z2R1</accession>
<dbReference type="Proteomes" id="UP001501074">
    <property type="component" value="Unassembled WGS sequence"/>
</dbReference>
<gene>
    <name evidence="2" type="ORF">GCM10022223_07020</name>
</gene>
<proteinExistence type="predicted"/>
<feature type="compositionally biased region" description="Pro residues" evidence="1">
    <location>
        <begin position="204"/>
        <end position="213"/>
    </location>
</feature>
<feature type="region of interest" description="Disordered" evidence="1">
    <location>
        <begin position="87"/>
        <end position="129"/>
    </location>
</feature>
<reference evidence="3" key="1">
    <citation type="journal article" date="2019" name="Int. J. Syst. Evol. Microbiol.">
        <title>The Global Catalogue of Microorganisms (GCM) 10K type strain sequencing project: providing services to taxonomists for standard genome sequencing and annotation.</title>
        <authorList>
            <consortium name="The Broad Institute Genomics Platform"/>
            <consortium name="The Broad Institute Genome Sequencing Center for Infectious Disease"/>
            <person name="Wu L."/>
            <person name="Ma J."/>
        </authorList>
    </citation>
    <scope>NUCLEOTIDE SEQUENCE [LARGE SCALE GENOMIC DNA]</scope>
    <source>
        <strain evidence="3">JCM 16902</strain>
    </source>
</reference>
<dbReference type="RefSeq" id="WP_231484218.1">
    <property type="nucleotide sequence ID" value="NZ_BAAAZO010000001.1"/>
</dbReference>
<organism evidence="2 3">
    <name type="scientific">Kineosporia mesophila</name>
    <dbReference type="NCBI Taxonomy" id="566012"/>
    <lineage>
        <taxon>Bacteria</taxon>
        <taxon>Bacillati</taxon>
        <taxon>Actinomycetota</taxon>
        <taxon>Actinomycetes</taxon>
        <taxon>Kineosporiales</taxon>
        <taxon>Kineosporiaceae</taxon>
        <taxon>Kineosporia</taxon>
    </lineage>
</organism>
<protein>
    <submittedName>
        <fullName evidence="2">Chromosome partitioning protein</fullName>
    </submittedName>
</protein>
<comment type="caution">
    <text evidence="2">The sequence shown here is derived from an EMBL/GenBank/DDBJ whole genome shotgun (WGS) entry which is preliminary data.</text>
</comment>
<keyword evidence="3" id="KW-1185">Reference proteome</keyword>
<feature type="region of interest" description="Disordered" evidence="1">
    <location>
        <begin position="159"/>
        <end position="217"/>
    </location>
</feature>
<dbReference type="PANTHER" id="PTHR43384:SF14">
    <property type="entry name" value="ESX-1 SECRETION-ASSOCIATED PROTEIN ESPI"/>
    <property type="match status" value="1"/>
</dbReference>
<sequence length="546" mass="57152">MSNTDPYGAVPDWPKVSANISEDGTAEVTINGSPRTVLSGGGDVARARAAVLEHLSVQTAGLGRPLRVETIDPEGRSQLVVHPDGRVLPLDEQPANSTARSWEQVAPGPLPGSARRPKLGRSKHGPLRDALGARTAGSEALGGSADPAETDTVTVTQAATSPTVMAPPKITAAPTPAPAVAPTPAPATSSVRPVDPEATTMAVPPTPVTPNTPPTGAVPIPSATNQTAKELGVPQPKPTLPDLLATRPPAPNGPATYGWQALVRRVSGGLISPTPNSRELEYREAVNSVQRSLRGPKTVVVVNPKGGAHKTTASLLIASTFGMHRGGYTLAWDNNETRGTLGWRANPARHTNTAVDLLRDLDRFTDVRSSRVGDLDNYVRSQGSAQFDVLASDEDAASAASIDDAAFDQLHKALSRFYRVLVVDTGNNMRASNWQAAVNSADQLVIVSTIREDTAASAAWLADGLRAAGKEELVHNAVTVLSAPGKKPEPALHDRLHDHFNNLTRTVLDVPHDPALVSGGPITYDALSPASRTAWLKVTAAIADGL</sequence>
<dbReference type="Gene3D" id="3.40.50.300">
    <property type="entry name" value="P-loop containing nucleotide triphosphate hydrolases"/>
    <property type="match status" value="1"/>
</dbReference>
<feature type="compositionally biased region" description="Pro residues" evidence="1">
    <location>
        <begin position="175"/>
        <end position="185"/>
    </location>
</feature>
<dbReference type="PANTHER" id="PTHR43384">
    <property type="entry name" value="SEPTUM SITE-DETERMINING PROTEIN MIND HOMOLOG, CHLOROPLASTIC-RELATED"/>
    <property type="match status" value="1"/>
</dbReference>
<dbReference type="InterPro" id="IPR027417">
    <property type="entry name" value="P-loop_NTPase"/>
</dbReference>
<dbReference type="EMBL" id="BAAAZO010000001">
    <property type="protein sequence ID" value="GAA3594554.1"/>
    <property type="molecule type" value="Genomic_DNA"/>
</dbReference>
<feature type="compositionally biased region" description="Basic residues" evidence="1">
    <location>
        <begin position="115"/>
        <end position="125"/>
    </location>
</feature>